<evidence type="ECO:0000256" key="1">
    <source>
        <dbReference type="SAM" id="MobiDB-lite"/>
    </source>
</evidence>
<organism evidence="2 3">
    <name type="scientific">Eumeta variegata</name>
    <name type="common">Bagworm moth</name>
    <name type="synonym">Eumeta japonica</name>
    <dbReference type="NCBI Taxonomy" id="151549"/>
    <lineage>
        <taxon>Eukaryota</taxon>
        <taxon>Metazoa</taxon>
        <taxon>Ecdysozoa</taxon>
        <taxon>Arthropoda</taxon>
        <taxon>Hexapoda</taxon>
        <taxon>Insecta</taxon>
        <taxon>Pterygota</taxon>
        <taxon>Neoptera</taxon>
        <taxon>Endopterygota</taxon>
        <taxon>Lepidoptera</taxon>
        <taxon>Glossata</taxon>
        <taxon>Ditrysia</taxon>
        <taxon>Tineoidea</taxon>
        <taxon>Psychidae</taxon>
        <taxon>Oiketicinae</taxon>
        <taxon>Eumeta</taxon>
    </lineage>
</organism>
<dbReference type="Proteomes" id="UP000299102">
    <property type="component" value="Unassembled WGS sequence"/>
</dbReference>
<dbReference type="AlphaFoldDB" id="A0A4C2A0G8"/>
<keyword evidence="3" id="KW-1185">Reference proteome</keyword>
<gene>
    <name evidence="2" type="ORF">EVAR_65474_1</name>
</gene>
<comment type="caution">
    <text evidence="2">The sequence shown here is derived from an EMBL/GenBank/DDBJ whole genome shotgun (WGS) entry which is preliminary data.</text>
</comment>
<accession>A0A4C2A0G8</accession>
<name>A0A4C2A0G8_EUMVA</name>
<feature type="compositionally biased region" description="Basic and acidic residues" evidence="1">
    <location>
        <begin position="38"/>
        <end position="56"/>
    </location>
</feature>
<proteinExistence type="predicted"/>
<evidence type="ECO:0000313" key="2">
    <source>
        <dbReference type="EMBL" id="GBP94431.1"/>
    </source>
</evidence>
<dbReference type="EMBL" id="BGZK01002504">
    <property type="protein sequence ID" value="GBP94431.1"/>
    <property type="molecule type" value="Genomic_DNA"/>
</dbReference>
<sequence length="123" mass="13811">MTSSHVNDVPEQSRRMQCELEAVIGERRYVSAVTSPKARPDPKPLPRRGLTDDRVNKAGYDVGPGALRKRSRRESGEQTVLRTRRPGFGPHGVTPSSDCDRKNINEDSPTNLDEIAFGKIWKR</sequence>
<reference evidence="2 3" key="1">
    <citation type="journal article" date="2019" name="Commun. Biol.">
        <title>The bagworm genome reveals a unique fibroin gene that provides high tensile strength.</title>
        <authorList>
            <person name="Kono N."/>
            <person name="Nakamura H."/>
            <person name="Ohtoshi R."/>
            <person name="Tomita M."/>
            <person name="Numata K."/>
            <person name="Arakawa K."/>
        </authorList>
    </citation>
    <scope>NUCLEOTIDE SEQUENCE [LARGE SCALE GENOMIC DNA]</scope>
</reference>
<evidence type="ECO:0000313" key="3">
    <source>
        <dbReference type="Proteomes" id="UP000299102"/>
    </source>
</evidence>
<feature type="region of interest" description="Disordered" evidence="1">
    <location>
        <begin position="31"/>
        <end position="107"/>
    </location>
</feature>
<protein>
    <submittedName>
        <fullName evidence="2">Uncharacterized protein</fullName>
    </submittedName>
</protein>